<proteinExistence type="predicted"/>
<accession>A0A382JS61</accession>
<reference evidence="1" key="1">
    <citation type="submission" date="2018-05" db="EMBL/GenBank/DDBJ databases">
        <authorList>
            <person name="Lanie J.A."/>
            <person name="Ng W.-L."/>
            <person name="Kazmierczak K.M."/>
            <person name="Andrzejewski T.M."/>
            <person name="Davidsen T.M."/>
            <person name="Wayne K.J."/>
            <person name="Tettelin H."/>
            <person name="Glass J.I."/>
            <person name="Rusch D."/>
            <person name="Podicherti R."/>
            <person name="Tsui H.-C.T."/>
            <person name="Winkler M.E."/>
        </authorList>
    </citation>
    <scope>NUCLEOTIDE SEQUENCE</scope>
</reference>
<dbReference type="PANTHER" id="PTHR11102">
    <property type="entry name" value="SEL-1-LIKE PROTEIN"/>
    <property type="match status" value="1"/>
</dbReference>
<evidence type="ECO:0008006" key="2">
    <source>
        <dbReference type="Google" id="ProtNLM"/>
    </source>
</evidence>
<dbReference type="PANTHER" id="PTHR11102:SF160">
    <property type="entry name" value="ERAD-ASSOCIATED E3 UBIQUITIN-PROTEIN LIGASE COMPONENT HRD3"/>
    <property type="match status" value="1"/>
</dbReference>
<dbReference type="Gene3D" id="1.25.40.10">
    <property type="entry name" value="Tetratricopeptide repeat domain"/>
    <property type="match status" value="1"/>
</dbReference>
<evidence type="ECO:0000313" key="1">
    <source>
        <dbReference type="EMBL" id="SVC14688.1"/>
    </source>
</evidence>
<dbReference type="AlphaFoldDB" id="A0A382JS61"/>
<dbReference type="InterPro" id="IPR011990">
    <property type="entry name" value="TPR-like_helical_dom_sf"/>
</dbReference>
<protein>
    <recommendedName>
        <fullName evidence="2">Sel1 repeat family protein</fullName>
    </recommendedName>
</protein>
<dbReference type="InterPro" id="IPR050767">
    <property type="entry name" value="Sel1_AlgK"/>
</dbReference>
<dbReference type="EMBL" id="UINC01075974">
    <property type="protein sequence ID" value="SVC14688.1"/>
    <property type="molecule type" value="Genomic_DNA"/>
</dbReference>
<gene>
    <name evidence="1" type="ORF">METZ01_LOCUS267542</name>
</gene>
<dbReference type="InterPro" id="IPR006597">
    <property type="entry name" value="Sel1-like"/>
</dbReference>
<dbReference type="Pfam" id="PF08238">
    <property type="entry name" value="Sel1"/>
    <property type="match status" value="3"/>
</dbReference>
<sequence>MKRLVLIFIWVFISLIFFSTPLLALGSYENGIAAFERGDYETALREFKFLVERKDSRGEYGLGLMYDLGVGVPTDFEEAVKWYQLSANQGNADAQNNLATMYAEGEGVERDAHKAAKLYESAAQQGNFDALNNLGTMYMRGVGVARDYVRAYMWFHLGEMKGDRAAKRNREFVETRMAPEEIIRANKLVEEWMRRYVGL</sequence>
<name>A0A382JS61_9ZZZZ</name>
<dbReference type="SMART" id="SM00671">
    <property type="entry name" value="SEL1"/>
    <property type="match status" value="3"/>
</dbReference>
<organism evidence="1">
    <name type="scientific">marine metagenome</name>
    <dbReference type="NCBI Taxonomy" id="408172"/>
    <lineage>
        <taxon>unclassified sequences</taxon>
        <taxon>metagenomes</taxon>
        <taxon>ecological metagenomes</taxon>
    </lineage>
</organism>
<dbReference type="SUPFAM" id="SSF81901">
    <property type="entry name" value="HCP-like"/>
    <property type="match status" value="1"/>
</dbReference>